<protein>
    <submittedName>
        <fullName evidence="5">Ankyrin repeats (3 copies)</fullName>
    </submittedName>
</protein>
<dbReference type="Pfam" id="PF12796">
    <property type="entry name" value="Ank_2"/>
    <property type="match status" value="2"/>
</dbReference>
<evidence type="ECO:0000313" key="6">
    <source>
        <dbReference type="Proteomes" id="UP000316476"/>
    </source>
</evidence>
<evidence type="ECO:0000256" key="2">
    <source>
        <dbReference type="ARBA" id="ARBA00023043"/>
    </source>
</evidence>
<dbReference type="PROSITE" id="PS50088">
    <property type="entry name" value="ANK_REPEAT"/>
    <property type="match status" value="3"/>
</dbReference>
<dbReference type="SMART" id="SM00248">
    <property type="entry name" value="ANK"/>
    <property type="match status" value="4"/>
</dbReference>
<reference evidence="5 6" key="1">
    <citation type="submission" date="2019-02" db="EMBL/GenBank/DDBJ databases">
        <title>Deep-cultivation of Planctomycetes and their phenomic and genomic characterization uncovers novel biology.</title>
        <authorList>
            <person name="Wiegand S."/>
            <person name="Jogler M."/>
            <person name="Boedeker C."/>
            <person name="Pinto D."/>
            <person name="Vollmers J."/>
            <person name="Rivas-Marin E."/>
            <person name="Kohn T."/>
            <person name="Peeters S.H."/>
            <person name="Heuer A."/>
            <person name="Rast P."/>
            <person name="Oberbeckmann S."/>
            <person name="Bunk B."/>
            <person name="Jeske O."/>
            <person name="Meyerdierks A."/>
            <person name="Storesund J.E."/>
            <person name="Kallscheuer N."/>
            <person name="Luecker S."/>
            <person name="Lage O.M."/>
            <person name="Pohl T."/>
            <person name="Merkel B.J."/>
            <person name="Hornburger P."/>
            <person name="Mueller R.-W."/>
            <person name="Bruemmer F."/>
            <person name="Labrenz M."/>
            <person name="Spormann A.M."/>
            <person name="Op Den Camp H."/>
            <person name="Overmann J."/>
            <person name="Amann R."/>
            <person name="Jetten M.S.M."/>
            <person name="Mascher T."/>
            <person name="Medema M.H."/>
            <person name="Devos D.P."/>
            <person name="Kaster A.-K."/>
            <person name="Ovreas L."/>
            <person name="Rohde M."/>
            <person name="Galperin M.Y."/>
            <person name="Jogler C."/>
        </authorList>
    </citation>
    <scope>NUCLEOTIDE SEQUENCE [LARGE SCALE GENOMIC DNA]</scope>
    <source>
        <strain evidence="5 6">V7</strain>
    </source>
</reference>
<dbReference type="Proteomes" id="UP000316476">
    <property type="component" value="Unassembled WGS sequence"/>
</dbReference>
<sequence length="262" mass="28221" precursor="true">MPCTGAASVRFVMVGLVLAAQSLSALCGKPQRTTMANHPIFAPTFHGDVATVRRLLKEDSTIVTVRDAKNLTPLHVAASRGQSRVAQLLIDHGANVHGPTAADKWTPLVFASYRGHYKVAKVLVDNGAGVTADAGNPIHYSGQRKHKEICRLLVEHGAIDGLVKSGDADVLDLFRAAYSYETGMVNEILTRRPELVDFKDKNGRTPLHEACTHGDTKTVRALLKCGADVTIRDANGETPADRAESHNQHAVTKVIDKHNASV</sequence>
<proteinExistence type="predicted"/>
<comment type="caution">
    <text evidence="5">The sequence shown here is derived from an EMBL/GenBank/DDBJ whole genome shotgun (WGS) entry which is preliminary data.</text>
</comment>
<dbReference type="PANTHER" id="PTHR24173:SF74">
    <property type="entry name" value="ANKYRIN REPEAT DOMAIN-CONTAINING PROTEIN 16"/>
    <property type="match status" value="1"/>
</dbReference>
<evidence type="ECO:0000256" key="4">
    <source>
        <dbReference type="SAM" id="SignalP"/>
    </source>
</evidence>
<keyword evidence="1" id="KW-0677">Repeat</keyword>
<dbReference type="Gene3D" id="1.25.40.20">
    <property type="entry name" value="Ankyrin repeat-containing domain"/>
    <property type="match status" value="2"/>
</dbReference>
<feature type="repeat" description="ANK" evidence="3">
    <location>
        <begin position="103"/>
        <end position="135"/>
    </location>
</feature>
<dbReference type="AlphaFoldDB" id="A0A5C6FPY8"/>
<dbReference type="InterPro" id="IPR002110">
    <property type="entry name" value="Ankyrin_rpt"/>
</dbReference>
<gene>
    <name evidence="5" type="ORF">V7x_52090</name>
</gene>
<evidence type="ECO:0000256" key="1">
    <source>
        <dbReference type="ARBA" id="ARBA00022737"/>
    </source>
</evidence>
<name>A0A5C6FPY8_9PLAN</name>
<keyword evidence="4" id="KW-0732">Signal</keyword>
<dbReference type="PANTHER" id="PTHR24173">
    <property type="entry name" value="ANKYRIN REPEAT CONTAINING"/>
    <property type="match status" value="1"/>
</dbReference>
<organism evidence="5 6">
    <name type="scientific">Crateriforma conspicua</name>
    <dbReference type="NCBI Taxonomy" id="2527996"/>
    <lineage>
        <taxon>Bacteria</taxon>
        <taxon>Pseudomonadati</taxon>
        <taxon>Planctomycetota</taxon>
        <taxon>Planctomycetia</taxon>
        <taxon>Planctomycetales</taxon>
        <taxon>Planctomycetaceae</taxon>
        <taxon>Crateriforma</taxon>
    </lineage>
</organism>
<accession>A0A5C6FPY8</accession>
<feature type="repeat" description="ANK" evidence="3">
    <location>
        <begin position="69"/>
        <end position="101"/>
    </location>
</feature>
<keyword evidence="2 3" id="KW-0040">ANK repeat</keyword>
<feature type="signal peptide" evidence="4">
    <location>
        <begin position="1"/>
        <end position="19"/>
    </location>
</feature>
<feature type="repeat" description="ANK" evidence="3">
    <location>
        <begin position="202"/>
        <end position="234"/>
    </location>
</feature>
<dbReference type="PROSITE" id="PS50297">
    <property type="entry name" value="ANK_REP_REGION"/>
    <property type="match status" value="3"/>
</dbReference>
<feature type="chain" id="PRO_5023091729" evidence="4">
    <location>
        <begin position="20"/>
        <end position="262"/>
    </location>
</feature>
<evidence type="ECO:0000256" key="3">
    <source>
        <dbReference type="PROSITE-ProRule" id="PRU00023"/>
    </source>
</evidence>
<dbReference type="SUPFAM" id="SSF48403">
    <property type="entry name" value="Ankyrin repeat"/>
    <property type="match status" value="1"/>
</dbReference>
<dbReference type="EMBL" id="SJPZ01000002">
    <property type="protein sequence ID" value="TWU63469.1"/>
    <property type="molecule type" value="Genomic_DNA"/>
</dbReference>
<dbReference type="InterPro" id="IPR036770">
    <property type="entry name" value="Ankyrin_rpt-contain_sf"/>
</dbReference>
<dbReference type="PRINTS" id="PR01415">
    <property type="entry name" value="ANKYRIN"/>
</dbReference>
<evidence type="ECO:0000313" key="5">
    <source>
        <dbReference type="EMBL" id="TWU63469.1"/>
    </source>
</evidence>